<dbReference type="AlphaFoldDB" id="A0A4Y2B100"/>
<sequence>MAASGRSRVGGCDVTCIRSIADDGNLNQSERLMMKMANTVSCAAVDPTRGSYFTKDLYYITLEFFGLQIIKIMMEKYSTTKMSPVFDGLSFETWFPVDFYLT</sequence>
<gene>
    <name evidence="1" type="ORF">AVEN_89071_1</name>
</gene>
<reference evidence="1 2" key="1">
    <citation type="journal article" date="2019" name="Sci. Rep.">
        <title>Orb-weaving spider Araneus ventricosus genome elucidates the spidroin gene catalogue.</title>
        <authorList>
            <person name="Kono N."/>
            <person name="Nakamura H."/>
            <person name="Ohtoshi R."/>
            <person name="Moran D.A.P."/>
            <person name="Shinohara A."/>
            <person name="Yoshida Y."/>
            <person name="Fujiwara M."/>
            <person name="Mori M."/>
            <person name="Tomita M."/>
            <person name="Arakawa K."/>
        </authorList>
    </citation>
    <scope>NUCLEOTIDE SEQUENCE [LARGE SCALE GENOMIC DNA]</scope>
</reference>
<protein>
    <submittedName>
        <fullName evidence="1">Uncharacterized protein</fullName>
    </submittedName>
</protein>
<evidence type="ECO:0000313" key="1">
    <source>
        <dbReference type="EMBL" id="GBL86011.1"/>
    </source>
</evidence>
<proteinExistence type="predicted"/>
<comment type="caution">
    <text evidence="1">The sequence shown here is derived from an EMBL/GenBank/DDBJ whole genome shotgun (WGS) entry which is preliminary data.</text>
</comment>
<accession>A0A4Y2B100</accession>
<organism evidence="1 2">
    <name type="scientific">Araneus ventricosus</name>
    <name type="common">Orbweaver spider</name>
    <name type="synonym">Epeira ventricosa</name>
    <dbReference type="NCBI Taxonomy" id="182803"/>
    <lineage>
        <taxon>Eukaryota</taxon>
        <taxon>Metazoa</taxon>
        <taxon>Ecdysozoa</taxon>
        <taxon>Arthropoda</taxon>
        <taxon>Chelicerata</taxon>
        <taxon>Arachnida</taxon>
        <taxon>Araneae</taxon>
        <taxon>Araneomorphae</taxon>
        <taxon>Entelegynae</taxon>
        <taxon>Araneoidea</taxon>
        <taxon>Araneidae</taxon>
        <taxon>Araneus</taxon>
    </lineage>
</organism>
<name>A0A4Y2B100_ARAVE</name>
<dbReference type="EMBL" id="BGPR01000046">
    <property type="protein sequence ID" value="GBL86011.1"/>
    <property type="molecule type" value="Genomic_DNA"/>
</dbReference>
<dbReference type="Proteomes" id="UP000499080">
    <property type="component" value="Unassembled WGS sequence"/>
</dbReference>
<keyword evidence="2" id="KW-1185">Reference proteome</keyword>
<evidence type="ECO:0000313" key="2">
    <source>
        <dbReference type="Proteomes" id="UP000499080"/>
    </source>
</evidence>